<dbReference type="AlphaFoldDB" id="M7BEM5"/>
<gene>
    <name evidence="1" type="ORF">UY3_06368</name>
</gene>
<dbReference type="EMBL" id="KB525358">
    <property type="protein sequence ID" value="EMP36386.1"/>
    <property type="molecule type" value="Genomic_DNA"/>
</dbReference>
<reference evidence="2" key="1">
    <citation type="journal article" date="2013" name="Nat. Genet.">
        <title>The draft genomes of soft-shell turtle and green sea turtle yield insights into the development and evolution of the turtle-specific body plan.</title>
        <authorList>
            <person name="Wang Z."/>
            <person name="Pascual-Anaya J."/>
            <person name="Zadissa A."/>
            <person name="Li W."/>
            <person name="Niimura Y."/>
            <person name="Huang Z."/>
            <person name="Li C."/>
            <person name="White S."/>
            <person name="Xiong Z."/>
            <person name="Fang D."/>
            <person name="Wang B."/>
            <person name="Ming Y."/>
            <person name="Chen Y."/>
            <person name="Zheng Y."/>
            <person name="Kuraku S."/>
            <person name="Pignatelli M."/>
            <person name="Herrero J."/>
            <person name="Beal K."/>
            <person name="Nozawa M."/>
            <person name="Li Q."/>
            <person name="Wang J."/>
            <person name="Zhang H."/>
            <person name="Yu L."/>
            <person name="Shigenobu S."/>
            <person name="Wang J."/>
            <person name="Liu J."/>
            <person name="Flicek P."/>
            <person name="Searle S."/>
            <person name="Wang J."/>
            <person name="Kuratani S."/>
            <person name="Yin Y."/>
            <person name="Aken B."/>
            <person name="Zhang G."/>
            <person name="Irie N."/>
        </authorList>
    </citation>
    <scope>NUCLEOTIDE SEQUENCE [LARGE SCALE GENOMIC DNA]</scope>
</reference>
<keyword evidence="2" id="KW-1185">Reference proteome</keyword>
<proteinExistence type="predicted"/>
<dbReference type="Proteomes" id="UP000031443">
    <property type="component" value="Unassembled WGS sequence"/>
</dbReference>
<evidence type="ECO:0000313" key="1">
    <source>
        <dbReference type="EMBL" id="EMP36386.1"/>
    </source>
</evidence>
<sequence>MGAAGSGSWYVPRPAPFPTAPISLQQRTVASGSRDRPNLRPQQMPYYGKHGARSAQFTITAAVVSWVLLSADSAVGLLTIVIRCNSALLLL</sequence>
<evidence type="ECO:0000313" key="2">
    <source>
        <dbReference type="Proteomes" id="UP000031443"/>
    </source>
</evidence>
<organism evidence="1 2">
    <name type="scientific">Chelonia mydas</name>
    <name type="common">Green sea-turtle</name>
    <name type="synonym">Chelonia agassizi</name>
    <dbReference type="NCBI Taxonomy" id="8469"/>
    <lineage>
        <taxon>Eukaryota</taxon>
        <taxon>Metazoa</taxon>
        <taxon>Chordata</taxon>
        <taxon>Craniata</taxon>
        <taxon>Vertebrata</taxon>
        <taxon>Euteleostomi</taxon>
        <taxon>Archelosauria</taxon>
        <taxon>Testudinata</taxon>
        <taxon>Testudines</taxon>
        <taxon>Cryptodira</taxon>
        <taxon>Durocryptodira</taxon>
        <taxon>Americhelydia</taxon>
        <taxon>Chelonioidea</taxon>
        <taxon>Cheloniidae</taxon>
        <taxon>Chelonia</taxon>
    </lineage>
</organism>
<name>M7BEM5_CHEMY</name>
<protein>
    <submittedName>
        <fullName evidence="1">Uncharacterized protein</fullName>
    </submittedName>
</protein>
<accession>M7BEM5</accession>